<evidence type="ECO:0000313" key="2">
    <source>
        <dbReference type="Proteomes" id="UP000184330"/>
    </source>
</evidence>
<dbReference type="Proteomes" id="UP000184330">
    <property type="component" value="Unassembled WGS sequence"/>
</dbReference>
<sequence length="350" mass="38824">MAPEASIQQYPLYNTTFSLHRVSPLYIGTHLPLNNTNLRDHARQFRDILTGEVLRGVRVGLAPEDDTLSRVGALQTVTWKVLPEEEAWAADETEPGNDDTTTVLTSSRGMLVTVTYEKMTYKAILLRDDRTSDPDTTLGSIREGMEEFQHFPLLLSKMPGPLRETFTDYLATTFDTRISVLHLSSKYLTDTFEHYISDLSNDEDGELMDMIDRSRTLRTIIKETLFFIGFDLPSASLKTIDISIAREDLPRMVARGKKLGRQADGASPFFDALAAYVKGHMALDMRHEGVKIVRVACGAFVLGAEGKIKLTQPTSSQDEISPQRRATRRLINDLVAAAVGGALAGKEGAT</sequence>
<dbReference type="AlphaFoldDB" id="A0A1L7XS21"/>
<dbReference type="Pfam" id="PF13092">
    <property type="entry name" value="CENP-L"/>
    <property type="match status" value="1"/>
</dbReference>
<dbReference type="EMBL" id="FJOG01000047">
    <property type="protein sequence ID" value="CZR67768.1"/>
    <property type="molecule type" value="Genomic_DNA"/>
</dbReference>
<dbReference type="OrthoDB" id="8864979at2759"/>
<accession>A0A1L7XS21</accession>
<organism evidence="1 2">
    <name type="scientific">Phialocephala subalpina</name>
    <dbReference type="NCBI Taxonomy" id="576137"/>
    <lineage>
        <taxon>Eukaryota</taxon>
        <taxon>Fungi</taxon>
        <taxon>Dikarya</taxon>
        <taxon>Ascomycota</taxon>
        <taxon>Pezizomycotina</taxon>
        <taxon>Leotiomycetes</taxon>
        <taxon>Helotiales</taxon>
        <taxon>Mollisiaceae</taxon>
        <taxon>Phialocephala</taxon>
        <taxon>Phialocephala fortinii species complex</taxon>
    </lineage>
</organism>
<gene>
    <name evidence="1" type="ORF">PAC_17667</name>
</gene>
<keyword evidence="2" id="KW-1185">Reference proteome</keyword>
<evidence type="ECO:0000313" key="1">
    <source>
        <dbReference type="EMBL" id="CZR67768.1"/>
    </source>
</evidence>
<reference evidence="1 2" key="1">
    <citation type="submission" date="2016-03" db="EMBL/GenBank/DDBJ databases">
        <authorList>
            <person name="Ploux O."/>
        </authorList>
    </citation>
    <scope>NUCLEOTIDE SEQUENCE [LARGE SCALE GENOMIC DNA]</scope>
    <source>
        <strain evidence="1 2">UAMH 11012</strain>
    </source>
</reference>
<name>A0A1L7XS21_9HELO</name>
<evidence type="ECO:0008006" key="3">
    <source>
        <dbReference type="Google" id="ProtNLM"/>
    </source>
</evidence>
<proteinExistence type="predicted"/>
<dbReference type="InterPro" id="IPR025204">
    <property type="entry name" value="CENP-L"/>
</dbReference>
<protein>
    <recommendedName>
        <fullName evidence="3">Siroheme synthase</fullName>
    </recommendedName>
</protein>